<evidence type="ECO:0000313" key="2">
    <source>
        <dbReference type="EMBL" id="ELR18904.1"/>
    </source>
</evidence>
<dbReference type="GO" id="GO:0006633">
    <property type="term" value="P:fatty acid biosynthetic process"/>
    <property type="evidence" value="ECO:0007669"/>
    <property type="project" value="TreeGrafter"/>
</dbReference>
<dbReference type="InterPro" id="IPR002347">
    <property type="entry name" value="SDR_fam"/>
</dbReference>
<dbReference type="GO" id="GO:0016616">
    <property type="term" value="F:oxidoreductase activity, acting on the CH-OH group of donors, NAD or NADP as acceptor"/>
    <property type="evidence" value="ECO:0007669"/>
    <property type="project" value="TreeGrafter"/>
</dbReference>
<comment type="similarity">
    <text evidence="1">Belongs to the short-chain dehydrogenases/reductases (SDR) family.</text>
</comment>
<dbReference type="GeneID" id="14919875"/>
<dbReference type="KEGG" id="acan:ACA1_232400"/>
<dbReference type="FunFam" id="3.40.50.720:FF:000084">
    <property type="entry name" value="Short-chain dehydrogenase reductase"/>
    <property type="match status" value="1"/>
</dbReference>
<name>L8H049_ACACF</name>
<dbReference type="STRING" id="1257118.L8H049"/>
<dbReference type="VEuPathDB" id="AmoebaDB:ACA1_232400"/>
<reference evidence="2 3" key="1">
    <citation type="journal article" date="2013" name="Genome Biol.">
        <title>Genome of Acanthamoeba castellanii highlights extensive lateral gene transfer and early evolution of tyrosine kinase signaling.</title>
        <authorList>
            <person name="Clarke M."/>
            <person name="Lohan A.J."/>
            <person name="Liu B."/>
            <person name="Lagkouvardos I."/>
            <person name="Roy S."/>
            <person name="Zafar N."/>
            <person name="Bertelli C."/>
            <person name="Schilde C."/>
            <person name="Kianianmomeni A."/>
            <person name="Burglin T.R."/>
            <person name="Frech C."/>
            <person name="Turcotte B."/>
            <person name="Kopec K.O."/>
            <person name="Synnott J.M."/>
            <person name="Choo C."/>
            <person name="Paponov I."/>
            <person name="Finkler A."/>
            <person name="Soon Heng Tan C."/>
            <person name="Hutchins A.P."/>
            <person name="Weinmeier T."/>
            <person name="Rattei T."/>
            <person name="Chu J.S."/>
            <person name="Gimenez G."/>
            <person name="Irimia M."/>
            <person name="Rigden D.J."/>
            <person name="Fitzpatrick D.A."/>
            <person name="Lorenzo-Morales J."/>
            <person name="Bateman A."/>
            <person name="Chiu C.H."/>
            <person name="Tang P."/>
            <person name="Hegemann P."/>
            <person name="Fromm H."/>
            <person name="Raoult D."/>
            <person name="Greub G."/>
            <person name="Miranda-Saavedra D."/>
            <person name="Chen N."/>
            <person name="Nash P."/>
            <person name="Ginger M.L."/>
            <person name="Horn M."/>
            <person name="Schaap P."/>
            <person name="Caler L."/>
            <person name="Loftus B."/>
        </authorList>
    </citation>
    <scope>NUCLEOTIDE SEQUENCE [LARGE SCALE GENOMIC DNA]</scope>
    <source>
        <strain evidence="2 3">Neff</strain>
    </source>
</reference>
<sequence length="236" mass="25418">WSSSSNADVFGAREGASVAFTGRRAELGTELATRLGGAEAGTVVFIVADHARPEDCARCVKETLDAFGRIDILFNNAGVVLLDRTAEQTSEDEWDQVMRLNVTGVWRMCKEVLPVMRSQGAGSIINNASDWGLVGGRDAVAYCTSKGAVGIRINAVCPGDTFVTRWVDRDRERVLEPDEDPATVSDAEVEMRLKISHEIPMHRVGEVKEIASAVLFLASDESSFMTGVALPVDGGT</sequence>
<dbReference type="RefSeq" id="XP_004340968.1">
    <property type="nucleotide sequence ID" value="XM_004340920.1"/>
</dbReference>
<dbReference type="AlphaFoldDB" id="L8H049"/>
<dbReference type="SUPFAM" id="SSF51735">
    <property type="entry name" value="NAD(P)-binding Rossmann-fold domains"/>
    <property type="match status" value="1"/>
</dbReference>
<evidence type="ECO:0000313" key="3">
    <source>
        <dbReference type="Proteomes" id="UP000011083"/>
    </source>
</evidence>
<dbReference type="OMA" id="DIHPKEW"/>
<dbReference type="GO" id="GO:0048038">
    <property type="term" value="F:quinone binding"/>
    <property type="evidence" value="ECO:0007669"/>
    <property type="project" value="TreeGrafter"/>
</dbReference>
<proteinExistence type="inferred from homology"/>
<dbReference type="Pfam" id="PF00106">
    <property type="entry name" value="adh_short"/>
    <property type="match status" value="1"/>
</dbReference>
<evidence type="ECO:0000256" key="1">
    <source>
        <dbReference type="ARBA" id="ARBA00006484"/>
    </source>
</evidence>
<dbReference type="PANTHER" id="PTHR42760">
    <property type="entry name" value="SHORT-CHAIN DEHYDROGENASES/REDUCTASES FAMILY MEMBER"/>
    <property type="match status" value="1"/>
</dbReference>
<dbReference type="CDD" id="cd05233">
    <property type="entry name" value="SDR_c"/>
    <property type="match status" value="1"/>
</dbReference>
<dbReference type="OrthoDB" id="47007at2759"/>
<protein>
    <submittedName>
        <fullName evidence="2">Shortchain dehydrogenase/reductase SDR, putative</fullName>
    </submittedName>
</protein>
<gene>
    <name evidence="2" type="ORF">ACA1_232400</name>
</gene>
<keyword evidence="3" id="KW-1185">Reference proteome</keyword>
<accession>L8H049</accession>
<dbReference type="EMBL" id="KB007939">
    <property type="protein sequence ID" value="ELR18904.1"/>
    <property type="molecule type" value="Genomic_DNA"/>
</dbReference>
<dbReference type="Gene3D" id="3.40.50.720">
    <property type="entry name" value="NAD(P)-binding Rossmann-like Domain"/>
    <property type="match status" value="1"/>
</dbReference>
<dbReference type="PANTHER" id="PTHR42760:SF122">
    <property type="entry name" value="NAD(P)-BINDING PROTEIN"/>
    <property type="match status" value="1"/>
</dbReference>
<dbReference type="Pfam" id="PF13561">
    <property type="entry name" value="adh_short_C2"/>
    <property type="match status" value="1"/>
</dbReference>
<organism evidence="2 3">
    <name type="scientific">Acanthamoeba castellanii (strain ATCC 30010 / Neff)</name>
    <dbReference type="NCBI Taxonomy" id="1257118"/>
    <lineage>
        <taxon>Eukaryota</taxon>
        <taxon>Amoebozoa</taxon>
        <taxon>Discosea</taxon>
        <taxon>Longamoebia</taxon>
        <taxon>Centramoebida</taxon>
        <taxon>Acanthamoebidae</taxon>
        <taxon>Acanthamoeba</taxon>
    </lineage>
</organism>
<dbReference type="PRINTS" id="PR00081">
    <property type="entry name" value="GDHRDH"/>
</dbReference>
<dbReference type="Proteomes" id="UP000011083">
    <property type="component" value="Unassembled WGS sequence"/>
</dbReference>
<dbReference type="InterPro" id="IPR036291">
    <property type="entry name" value="NAD(P)-bd_dom_sf"/>
</dbReference>
<feature type="non-terminal residue" evidence="2">
    <location>
        <position position="236"/>
    </location>
</feature>